<evidence type="ECO:0000256" key="9">
    <source>
        <dbReference type="ARBA" id="ARBA00023054"/>
    </source>
</evidence>
<evidence type="ECO:0000256" key="6">
    <source>
        <dbReference type="ARBA" id="ARBA00022553"/>
    </source>
</evidence>
<evidence type="ECO:0000256" key="7">
    <source>
        <dbReference type="ARBA" id="ARBA00022843"/>
    </source>
</evidence>
<dbReference type="Proteomes" id="UP000070501">
    <property type="component" value="Unassembled WGS sequence"/>
</dbReference>
<dbReference type="PANTHER" id="PTHR13034:SF2">
    <property type="entry name" value="DYNACTIN SUBUNIT 4"/>
    <property type="match status" value="1"/>
</dbReference>
<keyword evidence="8" id="KW-0007">Acetylation</keyword>
<comment type="subcellular location">
    <subcellularLocation>
        <location evidence="1">Cytoplasm</location>
        <location evidence="1">Cytoskeleton</location>
        <location evidence="1">Microtubule organizing center</location>
        <location evidence="1">Centrosome</location>
    </subcellularLocation>
    <subcellularLocation>
        <location evidence="2">Cytoplasm</location>
        <location evidence="2">Cytoskeleton</location>
        <location evidence="2">Stress fiber</location>
    </subcellularLocation>
    <subcellularLocation>
        <location evidence="3">Cytoplasm</location>
        <location evidence="3">Myofibril</location>
    </subcellularLocation>
</comment>
<proteinExistence type="inferred from homology"/>
<name>A0A136JAW7_9PEZI</name>
<sequence>MASFTPYTYIQCPCRDTTGNGNDDPADAPADVSTTSDDVDDNTFDPRSPGSSYSLFPLEYLLYCDVCQQIRCPRCVSEELVNIYCPNCLFEVATSSLKTEGNRCTRSCFQCPVCIGPLAVQALETAPDPNLLQADNATPNPTSGPWILTCSYCHWSSTEIGVQFDKPQGISAQLAKIRNGDEANRALYSSPSGDMSPIKPDIMPDAAKSRFAALKSFYQSQLAESTSSGGATGLGEYGYNSPAALSRIMNIYSGNLGSLKPKGRAPVMREADTASEGLRVSDLDETAAQTKLRHGGYEASVTTEQARAQVEEGARFADELWPIPYLLRSKRSKRCPVCRHIISKPESKVGNTRWRIRLVANNYIPSISIRPLNPLDPAAPLLKPLNPTQFLLTFKNPIFEDVKVTLATPAVTPGRFASRVTILCPQFSLDANTDTDMYLEDVLKDGDSKDRQRRQPGEDGTHQAEAGKVWERGRNWVSIVVEVVPASLRIEPTPTLLRKEGDPEPDLSPLRENEDVLEIPMFVHLEWEGEVSQDQVGTAIGKEKDAKEKKELAYWSVLGLGRIKQT</sequence>
<keyword evidence="16" id="KW-1185">Reference proteome</keyword>
<evidence type="ECO:0000256" key="2">
    <source>
        <dbReference type="ARBA" id="ARBA00004529"/>
    </source>
</evidence>
<evidence type="ECO:0000313" key="16">
    <source>
        <dbReference type="Proteomes" id="UP000070501"/>
    </source>
</evidence>
<keyword evidence="6" id="KW-0597">Phosphoprotein</keyword>
<keyword evidence="7" id="KW-0832">Ubl conjugation</keyword>
<feature type="compositionally biased region" description="Basic and acidic residues" evidence="14">
    <location>
        <begin position="443"/>
        <end position="462"/>
    </location>
</feature>
<dbReference type="GO" id="GO:0005869">
    <property type="term" value="C:dynactin complex"/>
    <property type="evidence" value="ECO:0007669"/>
    <property type="project" value="InterPro"/>
</dbReference>
<keyword evidence="9" id="KW-0175">Coiled coil</keyword>
<gene>
    <name evidence="15" type="ORF">Micbo1qcDRAFT_231801</name>
</gene>
<comment type="subunit">
    <text evidence="13">Subunit of dynactin, a multiprotein complex part of a tripartite complex with dynein and a adapter, such as BICDL1, BICD2 or HOOK3. The dynactin complex is built around ACTR1A/ACTB filament and consists of an actin-related filament composed of a shoulder domain, a pointed end and a barbed end. Its length is defined by its flexible shoulder domain. The soulder is composed of 2 DCTN1 subunits, 4 DCTN2 and 2 DCTN3. The 4 DCNT2 (via N-terminus) bind the ACTR1A filament and act as molecular rulers to determine the length. The pointed end is important for binding dynein-dynactin cargo adapters. Consists of 4 subunits: ACTR10, DCNT4, DCTN5 and DCTN6. The barbed end is composed of a CAPZA1:CAPZB heterodimers, which binds ACTR1A/ACTB filament and dynactin and stabilizes dynactin. Interacts with ATP7B, but not ATP7A, in a copper-dependent manner. Interacts with ANK2; this interaction is required for localization at costameres. Interacts with N4BP2L1.</text>
</comment>
<comment type="similarity">
    <text evidence="11">Belongs to the dynactin subunit 4 family.</text>
</comment>
<organism evidence="15 16">
    <name type="scientific">Microdochium bolleyi</name>
    <dbReference type="NCBI Taxonomy" id="196109"/>
    <lineage>
        <taxon>Eukaryota</taxon>
        <taxon>Fungi</taxon>
        <taxon>Dikarya</taxon>
        <taxon>Ascomycota</taxon>
        <taxon>Pezizomycotina</taxon>
        <taxon>Sordariomycetes</taxon>
        <taxon>Xylariomycetidae</taxon>
        <taxon>Xylariales</taxon>
        <taxon>Microdochiaceae</taxon>
        <taxon>Microdochium</taxon>
    </lineage>
</organism>
<evidence type="ECO:0000256" key="5">
    <source>
        <dbReference type="ARBA" id="ARBA00022499"/>
    </source>
</evidence>
<dbReference type="InterPro" id="IPR008603">
    <property type="entry name" value="DCTN4"/>
</dbReference>
<keyword evidence="10" id="KW-0206">Cytoskeleton</keyword>
<dbReference type="OrthoDB" id="283815at2759"/>
<dbReference type="GO" id="GO:0001725">
    <property type="term" value="C:stress fiber"/>
    <property type="evidence" value="ECO:0007669"/>
    <property type="project" value="UniProtKB-SubCell"/>
</dbReference>
<keyword evidence="5" id="KW-1017">Isopeptide bond</keyword>
<protein>
    <recommendedName>
        <fullName evidence="12">Dynactin subunit 4</fullName>
    </recommendedName>
</protein>
<evidence type="ECO:0000256" key="4">
    <source>
        <dbReference type="ARBA" id="ARBA00022490"/>
    </source>
</evidence>
<feature type="region of interest" description="Disordered" evidence="14">
    <location>
        <begin position="20"/>
        <end position="48"/>
    </location>
</feature>
<evidence type="ECO:0000256" key="12">
    <source>
        <dbReference type="ARBA" id="ARBA00034864"/>
    </source>
</evidence>
<dbReference type="InParanoid" id="A0A136JAW7"/>
<dbReference type="AlphaFoldDB" id="A0A136JAW7"/>
<evidence type="ECO:0000256" key="14">
    <source>
        <dbReference type="SAM" id="MobiDB-lite"/>
    </source>
</evidence>
<accession>A0A136JAW7</accession>
<dbReference type="EMBL" id="KQ964247">
    <property type="protein sequence ID" value="KXJ94275.1"/>
    <property type="molecule type" value="Genomic_DNA"/>
</dbReference>
<feature type="region of interest" description="Disordered" evidence="14">
    <location>
        <begin position="443"/>
        <end position="467"/>
    </location>
</feature>
<evidence type="ECO:0000256" key="13">
    <source>
        <dbReference type="ARBA" id="ARBA00093507"/>
    </source>
</evidence>
<evidence type="ECO:0000256" key="1">
    <source>
        <dbReference type="ARBA" id="ARBA00004300"/>
    </source>
</evidence>
<evidence type="ECO:0000256" key="10">
    <source>
        <dbReference type="ARBA" id="ARBA00023212"/>
    </source>
</evidence>
<evidence type="ECO:0000256" key="3">
    <source>
        <dbReference type="ARBA" id="ARBA00004657"/>
    </source>
</evidence>
<dbReference type="Pfam" id="PF05502">
    <property type="entry name" value="Dynactin_p62"/>
    <property type="match status" value="1"/>
</dbReference>
<evidence type="ECO:0000313" key="15">
    <source>
        <dbReference type="EMBL" id="KXJ94275.1"/>
    </source>
</evidence>
<reference evidence="16" key="1">
    <citation type="submission" date="2016-02" db="EMBL/GenBank/DDBJ databases">
        <title>Draft genome sequence of Microdochium bolleyi, a fungal endophyte of beachgrass.</title>
        <authorList>
            <consortium name="DOE Joint Genome Institute"/>
            <person name="David A.S."/>
            <person name="May G."/>
            <person name="Haridas S."/>
            <person name="Lim J."/>
            <person name="Wang M."/>
            <person name="Labutti K."/>
            <person name="Lipzen A."/>
            <person name="Barry K."/>
            <person name="Grigoriev I.V."/>
        </authorList>
    </citation>
    <scope>NUCLEOTIDE SEQUENCE [LARGE SCALE GENOMIC DNA]</scope>
    <source>
        <strain evidence="16">J235TASD1</strain>
    </source>
</reference>
<evidence type="ECO:0000256" key="8">
    <source>
        <dbReference type="ARBA" id="ARBA00022990"/>
    </source>
</evidence>
<dbReference type="PANTHER" id="PTHR13034">
    <property type="entry name" value="DYNACTIN P62 SUBUNIT"/>
    <property type="match status" value="1"/>
</dbReference>
<feature type="compositionally biased region" description="Low complexity" evidence="14">
    <location>
        <begin position="27"/>
        <end position="36"/>
    </location>
</feature>
<evidence type="ECO:0000256" key="11">
    <source>
        <dbReference type="ARBA" id="ARBA00034776"/>
    </source>
</evidence>
<dbReference type="STRING" id="196109.A0A136JAW7"/>
<keyword evidence="4" id="KW-0963">Cytoplasm</keyword>